<gene>
    <name evidence="7" type="ORF">CYLTODRAFT_441292</name>
</gene>
<evidence type="ECO:0000256" key="3">
    <source>
        <dbReference type="ARBA" id="ARBA00023125"/>
    </source>
</evidence>
<evidence type="ECO:0000256" key="5">
    <source>
        <dbReference type="SAM" id="MobiDB-lite"/>
    </source>
</evidence>
<dbReference type="GO" id="GO:0005634">
    <property type="term" value="C:nucleus"/>
    <property type="evidence" value="ECO:0007669"/>
    <property type="project" value="UniProtKB-SubCell"/>
</dbReference>
<organism evidence="7 8">
    <name type="scientific">Cylindrobasidium torrendii FP15055 ss-10</name>
    <dbReference type="NCBI Taxonomy" id="1314674"/>
    <lineage>
        <taxon>Eukaryota</taxon>
        <taxon>Fungi</taxon>
        <taxon>Dikarya</taxon>
        <taxon>Basidiomycota</taxon>
        <taxon>Agaricomycotina</taxon>
        <taxon>Agaricomycetes</taxon>
        <taxon>Agaricomycetidae</taxon>
        <taxon>Agaricales</taxon>
        <taxon>Marasmiineae</taxon>
        <taxon>Physalacriaceae</taxon>
        <taxon>Cylindrobasidium</taxon>
    </lineage>
</organism>
<dbReference type="AlphaFoldDB" id="A0A0D7BM97"/>
<dbReference type="GO" id="GO:0008270">
    <property type="term" value="F:zinc ion binding"/>
    <property type="evidence" value="ECO:0007669"/>
    <property type="project" value="InterPro"/>
</dbReference>
<dbReference type="SMART" id="SM00906">
    <property type="entry name" value="Fungal_trans"/>
    <property type="match status" value="1"/>
</dbReference>
<dbReference type="Gene3D" id="4.10.240.10">
    <property type="entry name" value="Zn(2)-C6 fungal-type DNA-binding domain"/>
    <property type="match status" value="1"/>
</dbReference>
<dbReference type="EMBL" id="KN880455">
    <property type="protein sequence ID" value="KIY71330.1"/>
    <property type="molecule type" value="Genomic_DNA"/>
</dbReference>
<name>A0A0D7BM97_9AGAR</name>
<feature type="compositionally biased region" description="Basic and acidic residues" evidence="5">
    <location>
        <begin position="50"/>
        <end position="65"/>
    </location>
</feature>
<accession>A0A0D7BM97</accession>
<dbReference type="GO" id="GO:0000981">
    <property type="term" value="F:DNA-binding transcription factor activity, RNA polymerase II-specific"/>
    <property type="evidence" value="ECO:0007669"/>
    <property type="project" value="InterPro"/>
</dbReference>
<dbReference type="PANTHER" id="PTHR46910:SF3">
    <property type="entry name" value="HALOTOLERANCE PROTEIN 9-RELATED"/>
    <property type="match status" value="1"/>
</dbReference>
<evidence type="ECO:0000256" key="1">
    <source>
        <dbReference type="ARBA" id="ARBA00004123"/>
    </source>
</evidence>
<evidence type="ECO:0000259" key="6">
    <source>
        <dbReference type="SMART" id="SM00906"/>
    </source>
</evidence>
<keyword evidence="4" id="KW-0539">Nucleus</keyword>
<keyword evidence="3" id="KW-0238">DNA-binding</keyword>
<protein>
    <recommendedName>
        <fullName evidence="6">Xylanolytic transcriptional activator regulatory domain-containing protein</fullName>
    </recommendedName>
</protein>
<dbReference type="Proteomes" id="UP000054007">
    <property type="component" value="Unassembled WGS sequence"/>
</dbReference>
<dbReference type="InterPro" id="IPR001138">
    <property type="entry name" value="Zn2Cys6_DnaBD"/>
</dbReference>
<dbReference type="CDD" id="cd00067">
    <property type="entry name" value="GAL4"/>
    <property type="match status" value="1"/>
</dbReference>
<keyword evidence="2" id="KW-0479">Metal-binding</keyword>
<keyword evidence="8" id="KW-1185">Reference proteome</keyword>
<dbReference type="PANTHER" id="PTHR46910">
    <property type="entry name" value="TRANSCRIPTION FACTOR PDR1"/>
    <property type="match status" value="1"/>
</dbReference>
<feature type="domain" description="Xylanolytic transcriptional activator regulatory" evidence="6">
    <location>
        <begin position="351"/>
        <end position="424"/>
    </location>
</feature>
<dbReference type="CDD" id="cd12148">
    <property type="entry name" value="fungal_TF_MHR"/>
    <property type="match status" value="1"/>
</dbReference>
<evidence type="ECO:0000313" key="7">
    <source>
        <dbReference type="EMBL" id="KIY71330.1"/>
    </source>
</evidence>
<dbReference type="GO" id="GO:0006351">
    <property type="term" value="P:DNA-templated transcription"/>
    <property type="evidence" value="ECO:0007669"/>
    <property type="project" value="InterPro"/>
</dbReference>
<evidence type="ECO:0000256" key="2">
    <source>
        <dbReference type="ARBA" id="ARBA00022723"/>
    </source>
</evidence>
<dbReference type="STRING" id="1314674.A0A0D7BM97"/>
<dbReference type="SUPFAM" id="SSF57701">
    <property type="entry name" value="Zn2/Cys6 DNA-binding domain"/>
    <property type="match status" value="1"/>
</dbReference>
<feature type="compositionally biased region" description="Low complexity" evidence="5">
    <location>
        <begin position="96"/>
        <end position="113"/>
    </location>
</feature>
<evidence type="ECO:0000256" key="4">
    <source>
        <dbReference type="ARBA" id="ARBA00023242"/>
    </source>
</evidence>
<dbReference type="InterPro" id="IPR036864">
    <property type="entry name" value="Zn2-C6_fun-type_DNA-bd_sf"/>
</dbReference>
<feature type="compositionally biased region" description="Polar residues" evidence="5">
    <location>
        <begin position="114"/>
        <end position="129"/>
    </location>
</feature>
<evidence type="ECO:0000313" key="8">
    <source>
        <dbReference type="Proteomes" id="UP000054007"/>
    </source>
</evidence>
<feature type="region of interest" description="Disordered" evidence="5">
    <location>
        <begin position="82"/>
        <end position="134"/>
    </location>
</feature>
<proteinExistence type="predicted"/>
<dbReference type="GO" id="GO:0003677">
    <property type="term" value="F:DNA binding"/>
    <property type="evidence" value="ECO:0007669"/>
    <property type="project" value="UniProtKB-KW"/>
</dbReference>
<feature type="region of interest" description="Disordered" evidence="5">
    <location>
        <begin position="1"/>
        <end position="65"/>
    </location>
</feature>
<sequence>MDDEDMVPIPRTRMGNSCDFCKKRKSKGDSSNNKKDGDPCTNCKMNHQKCTHEQAQKPRGKAHLDKRVKELEHALREERKKVQALTQAVENNSNISVMANPVSSSSNSSPGSSREQGNATNPEQRNAGNGTDDAQLDDFEAMVNDFEGFSLNKQGRYFGCSSNVAYICKLVQMTPQTPVMDPLSHYWSMHHWESGTVLKPHDLTFPPDDLLDSLVDIYFQHAIMVPILPFIHEADFRRDLKTGLQYVDNSFGFVVLGVCAIASRHSDDPRVFLDSEVAEARAKGSAPNLSADSSILPGVGPGLSRHSAGWKFFSQIMALPRALFSAPTLHDVQFCCLFTYYAMGTSAPQANWSMIGLGVRYALELGMHRRGLGGKDPTIEDEIKKRTFWALIFLDRYMALYFGRPCAIRDEDIDLDLPIDCDDEFLEAHFSGGTTPTPTKMAAFLHTVRLVPLYSYAINTVYASRKSKRASNLNDEERIAVIDSMLNAWFGAIPAHLRWDEKTLDNAEWALPTSALYILYYDLQIHVHRPYLQILGSPQTLPSRAICMNAARSVGRLLEAMKRKERQPCFIADMVAFASGIVLVTNIRLRRSAGMSISSTDRDLVDIWRILWVLHESLVELVWLSMLLRKKKIVDGLCTSFNICGRMIHTLKYLANLPREALHLDLMQATNEKSPPFHIPPSGYVPASSGNGITERLDISVLDPTFSGLAPSIFGLHSSRNAPPRHLLWAHPASGGNSEPSTQPVASTHTDLPNRFDQAPNRTVDLEMLANGPAANEAESWWNPQLVDADLSLFSESDWTHNAMDVLPAVDSGSGQWADTTERIFADSLAEFGMSFNG</sequence>
<comment type="subcellular location">
    <subcellularLocation>
        <location evidence="1">Nucleus</location>
    </subcellularLocation>
</comment>
<dbReference type="OrthoDB" id="4456959at2759"/>
<reference evidence="7 8" key="1">
    <citation type="journal article" date="2015" name="Fungal Genet. Biol.">
        <title>Evolution of novel wood decay mechanisms in Agaricales revealed by the genome sequences of Fistulina hepatica and Cylindrobasidium torrendii.</title>
        <authorList>
            <person name="Floudas D."/>
            <person name="Held B.W."/>
            <person name="Riley R."/>
            <person name="Nagy L.G."/>
            <person name="Koehler G."/>
            <person name="Ransdell A.S."/>
            <person name="Younus H."/>
            <person name="Chow J."/>
            <person name="Chiniquy J."/>
            <person name="Lipzen A."/>
            <person name="Tritt A."/>
            <person name="Sun H."/>
            <person name="Haridas S."/>
            <person name="LaButti K."/>
            <person name="Ohm R.A."/>
            <person name="Kues U."/>
            <person name="Blanchette R.A."/>
            <person name="Grigoriev I.V."/>
            <person name="Minto R.E."/>
            <person name="Hibbett D.S."/>
        </authorList>
    </citation>
    <scope>NUCLEOTIDE SEQUENCE [LARGE SCALE GENOMIC DNA]</scope>
    <source>
        <strain evidence="7 8">FP15055 ss-10</strain>
    </source>
</reference>
<dbReference type="InterPro" id="IPR007219">
    <property type="entry name" value="XnlR_reg_dom"/>
</dbReference>
<feature type="compositionally biased region" description="Polar residues" evidence="5">
    <location>
        <begin position="84"/>
        <end position="95"/>
    </location>
</feature>
<dbReference type="Pfam" id="PF04082">
    <property type="entry name" value="Fungal_trans"/>
    <property type="match status" value="1"/>
</dbReference>
<dbReference type="InterPro" id="IPR050987">
    <property type="entry name" value="AtrR-like"/>
</dbReference>